<feature type="domain" description="ABC transmembrane type-1" evidence="8">
    <location>
        <begin position="68"/>
        <end position="287"/>
    </location>
</feature>
<keyword evidence="6 7" id="KW-0472">Membrane</keyword>
<keyword evidence="4 7" id="KW-0812">Transmembrane</keyword>
<dbReference type="STRING" id="573413.Spirs_1748"/>
<dbReference type="PANTHER" id="PTHR30193:SF41">
    <property type="entry name" value="DIACETYLCHITOBIOSE UPTAKE SYSTEM PERMEASE PROTEIN NGCF"/>
    <property type="match status" value="1"/>
</dbReference>
<dbReference type="PANTHER" id="PTHR30193">
    <property type="entry name" value="ABC TRANSPORTER PERMEASE PROTEIN"/>
    <property type="match status" value="1"/>
</dbReference>
<dbReference type="InterPro" id="IPR035906">
    <property type="entry name" value="MetI-like_sf"/>
</dbReference>
<dbReference type="HOGENOM" id="CLU_016047_0_0_12"/>
<dbReference type="InterPro" id="IPR051393">
    <property type="entry name" value="ABC_transporter_permease"/>
</dbReference>
<evidence type="ECO:0000313" key="10">
    <source>
        <dbReference type="Proteomes" id="UP000002318"/>
    </source>
</evidence>
<evidence type="ECO:0000256" key="7">
    <source>
        <dbReference type="RuleBase" id="RU363032"/>
    </source>
</evidence>
<dbReference type="RefSeq" id="WP_013254338.1">
    <property type="nucleotide sequence ID" value="NC_014364.1"/>
</dbReference>
<feature type="transmembrane region" description="Helical" evidence="7">
    <location>
        <begin position="155"/>
        <end position="179"/>
    </location>
</feature>
<feature type="transmembrane region" description="Helical" evidence="7">
    <location>
        <begin position="72"/>
        <end position="94"/>
    </location>
</feature>
<evidence type="ECO:0000256" key="4">
    <source>
        <dbReference type="ARBA" id="ARBA00022692"/>
    </source>
</evidence>
<dbReference type="InterPro" id="IPR000515">
    <property type="entry name" value="MetI-like"/>
</dbReference>
<evidence type="ECO:0000259" key="8">
    <source>
        <dbReference type="PROSITE" id="PS50928"/>
    </source>
</evidence>
<evidence type="ECO:0000256" key="1">
    <source>
        <dbReference type="ARBA" id="ARBA00004651"/>
    </source>
</evidence>
<dbReference type="GO" id="GO:0005886">
    <property type="term" value="C:plasma membrane"/>
    <property type="evidence" value="ECO:0007669"/>
    <property type="project" value="UniProtKB-SubCell"/>
</dbReference>
<evidence type="ECO:0000313" key="9">
    <source>
        <dbReference type="EMBL" id="ADK80874.1"/>
    </source>
</evidence>
<sequence length="298" mass="33910">MKRKNTTMVLLFLGPCLLLYLLLFLYPAVKAFFVSLFDWNGFTSDMKFVGLGNFRELFSDTHFWSVVMANSFGIIFFGGILTFGVAFFLSGLIATGPKGKKFMRGLIYFPSIINPVAVAILWSFIYNHQYGLLNGFLRVIGLGHIQPTWTAPDTLFWAILVALVWMYSGFYFVILSSALERVPVDLVESAKLEGASEFRIFFTIKIPMIWDVLVTTIIFWCITAVKEFSLLYAWGGGVDVPQAGAQNLATYMYMTAFGRRVTMYRMGYSTAMGVVMFLIVALFYLIITRLTRREEIQY</sequence>
<feature type="transmembrane region" description="Helical" evidence="7">
    <location>
        <begin position="266"/>
        <end position="287"/>
    </location>
</feature>
<dbReference type="PROSITE" id="PS50928">
    <property type="entry name" value="ABC_TM1"/>
    <property type="match status" value="1"/>
</dbReference>
<dbReference type="GO" id="GO:0055085">
    <property type="term" value="P:transmembrane transport"/>
    <property type="evidence" value="ECO:0007669"/>
    <property type="project" value="InterPro"/>
</dbReference>
<comment type="subcellular location">
    <subcellularLocation>
        <location evidence="1 7">Cell membrane</location>
        <topology evidence="1 7">Multi-pass membrane protein</topology>
    </subcellularLocation>
</comment>
<evidence type="ECO:0000256" key="6">
    <source>
        <dbReference type="ARBA" id="ARBA00023136"/>
    </source>
</evidence>
<dbReference type="Pfam" id="PF00528">
    <property type="entry name" value="BPD_transp_1"/>
    <property type="match status" value="1"/>
</dbReference>
<accession>E1R154</accession>
<dbReference type="Proteomes" id="UP000002318">
    <property type="component" value="Chromosome"/>
</dbReference>
<dbReference type="Gene3D" id="1.10.3720.10">
    <property type="entry name" value="MetI-like"/>
    <property type="match status" value="1"/>
</dbReference>
<keyword evidence="2 7" id="KW-0813">Transport</keyword>
<feature type="transmembrane region" description="Helical" evidence="7">
    <location>
        <begin position="200"/>
        <end position="225"/>
    </location>
</feature>
<keyword evidence="3" id="KW-1003">Cell membrane</keyword>
<evidence type="ECO:0000256" key="3">
    <source>
        <dbReference type="ARBA" id="ARBA00022475"/>
    </source>
</evidence>
<organism evidence="9 10">
    <name type="scientific">Sediminispirochaeta smaragdinae (strain DSM 11293 / JCM 15392 / SEBR 4228)</name>
    <name type="common">Spirochaeta smaragdinae</name>
    <dbReference type="NCBI Taxonomy" id="573413"/>
    <lineage>
        <taxon>Bacteria</taxon>
        <taxon>Pseudomonadati</taxon>
        <taxon>Spirochaetota</taxon>
        <taxon>Spirochaetia</taxon>
        <taxon>Spirochaetales</taxon>
        <taxon>Spirochaetaceae</taxon>
        <taxon>Sediminispirochaeta</taxon>
    </lineage>
</organism>
<dbReference type="OrthoDB" id="367897at2"/>
<protein>
    <submittedName>
        <fullName evidence="9">Binding-protein-dependent transport systems inner membrane component</fullName>
    </submittedName>
</protein>
<gene>
    <name evidence="9" type="ordered locus">Spirs_1748</name>
</gene>
<dbReference type="EMBL" id="CP002116">
    <property type="protein sequence ID" value="ADK80874.1"/>
    <property type="molecule type" value="Genomic_DNA"/>
</dbReference>
<feature type="transmembrane region" description="Helical" evidence="7">
    <location>
        <begin position="106"/>
        <end position="125"/>
    </location>
</feature>
<keyword evidence="5 7" id="KW-1133">Transmembrane helix</keyword>
<dbReference type="eggNOG" id="COG1175">
    <property type="taxonomic scope" value="Bacteria"/>
</dbReference>
<dbReference type="KEGG" id="ssm:Spirs_1748"/>
<proteinExistence type="inferred from homology"/>
<dbReference type="SUPFAM" id="SSF161098">
    <property type="entry name" value="MetI-like"/>
    <property type="match status" value="1"/>
</dbReference>
<keyword evidence="10" id="KW-1185">Reference proteome</keyword>
<comment type="similarity">
    <text evidence="7">Belongs to the binding-protein-dependent transport system permease family.</text>
</comment>
<name>E1R154_SEDSS</name>
<dbReference type="AlphaFoldDB" id="E1R154"/>
<evidence type="ECO:0000256" key="2">
    <source>
        <dbReference type="ARBA" id="ARBA00022448"/>
    </source>
</evidence>
<evidence type="ECO:0000256" key="5">
    <source>
        <dbReference type="ARBA" id="ARBA00022989"/>
    </source>
</evidence>
<reference evidence="9 10" key="1">
    <citation type="journal article" date="2010" name="Stand. Genomic Sci.">
        <title>Complete genome sequence of Spirochaeta smaragdinae type strain (SEBR 4228).</title>
        <authorList>
            <person name="Mavromatis K."/>
            <person name="Yasawong M."/>
            <person name="Chertkov O."/>
            <person name="Lapidus A."/>
            <person name="Lucas S."/>
            <person name="Nolan M."/>
            <person name="Del Rio T.G."/>
            <person name="Tice H."/>
            <person name="Cheng J.F."/>
            <person name="Pitluck S."/>
            <person name="Liolios K."/>
            <person name="Ivanova N."/>
            <person name="Tapia R."/>
            <person name="Han C."/>
            <person name="Bruce D."/>
            <person name="Goodwin L."/>
            <person name="Pati A."/>
            <person name="Chen A."/>
            <person name="Palaniappan K."/>
            <person name="Land M."/>
            <person name="Hauser L."/>
            <person name="Chang Y.J."/>
            <person name="Jeffries C.D."/>
            <person name="Detter J.C."/>
            <person name="Rohde M."/>
            <person name="Brambilla E."/>
            <person name="Spring S."/>
            <person name="Goker M."/>
            <person name="Sikorski J."/>
            <person name="Woyke T."/>
            <person name="Bristow J."/>
            <person name="Eisen J.A."/>
            <person name="Markowitz V."/>
            <person name="Hugenholtz P."/>
            <person name="Klenk H.P."/>
            <person name="Kyrpides N.C."/>
        </authorList>
    </citation>
    <scope>NUCLEOTIDE SEQUENCE [LARGE SCALE GENOMIC DNA]</scope>
    <source>
        <strain evidence="10">DSM 11293 / JCM 15392 / SEBR 4228</strain>
    </source>
</reference>
<dbReference type="CDD" id="cd06261">
    <property type="entry name" value="TM_PBP2"/>
    <property type="match status" value="1"/>
</dbReference>